<proteinExistence type="predicted"/>
<dbReference type="AlphaFoldDB" id="A0A165NDY7"/>
<gene>
    <name evidence="2" type="ORF">EXIGLDRAFT_761426</name>
</gene>
<keyword evidence="3" id="KW-1185">Reference proteome</keyword>
<feature type="compositionally biased region" description="Low complexity" evidence="1">
    <location>
        <begin position="169"/>
        <end position="187"/>
    </location>
</feature>
<sequence length="311" mass="33481">MATTVSNNLANAAAAPVFGNNSVPFAAPAAARTKRKQMPLRRRDSETVIWLDTIDGESMCVWSSRQGRSHVAKGPFIPLPSEVARSKRRDKEARRQQHRVLQARENRDALAAALKPTPAAVVKSSPAMIAAISALRAVVQAGRLAIEQIDEALIRAAIADPRNLGVRNASHARASDASASSQQQLAAPLGKRKRDADDDEAEMRKRRVVASVDGAGHRVVDIMQAMPGSFDWIPNDERPAEDEEPLEPAPARPIAGPKRVRFAPVVRSESGDAWPVPTNPTTTAVELGVSNEVEKLSDGLVAYIIAQVSLN</sequence>
<dbReference type="InParanoid" id="A0A165NDY7"/>
<feature type="region of interest" description="Disordered" evidence="1">
    <location>
        <begin position="169"/>
        <end position="205"/>
    </location>
</feature>
<dbReference type="EMBL" id="KV425899">
    <property type="protein sequence ID" value="KZW00607.1"/>
    <property type="molecule type" value="Genomic_DNA"/>
</dbReference>
<evidence type="ECO:0000256" key="1">
    <source>
        <dbReference type="SAM" id="MobiDB-lite"/>
    </source>
</evidence>
<accession>A0A165NDY7</accession>
<dbReference type="Proteomes" id="UP000077266">
    <property type="component" value="Unassembled WGS sequence"/>
</dbReference>
<organism evidence="2 3">
    <name type="scientific">Exidia glandulosa HHB12029</name>
    <dbReference type="NCBI Taxonomy" id="1314781"/>
    <lineage>
        <taxon>Eukaryota</taxon>
        <taxon>Fungi</taxon>
        <taxon>Dikarya</taxon>
        <taxon>Basidiomycota</taxon>
        <taxon>Agaricomycotina</taxon>
        <taxon>Agaricomycetes</taxon>
        <taxon>Auriculariales</taxon>
        <taxon>Exidiaceae</taxon>
        <taxon>Exidia</taxon>
    </lineage>
</organism>
<evidence type="ECO:0000313" key="3">
    <source>
        <dbReference type="Proteomes" id="UP000077266"/>
    </source>
</evidence>
<name>A0A165NDY7_EXIGL</name>
<reference evidence="2 3" key="1">
    <citation type="journal article" date="2016" name="Mol. Biol. Evol.">
        <title>Comparative Genomics of Early-Diverging Mushroom-Forming Fungi Provides Insights into the Origins of Lignocellulose Decay Capabilities.</title>
        <authorList>
            <person name="Nagy L.G."/>
            <person name="Riley R."/>
            <person name="Tritt A."/>
            <person name="Adam C."/>
            <person name="Daum C."/>
            <person name="Floudas D."/>
            <person name="Sun H."/>
            <person name="Yadav J.S."/>
            <person name="Pangilinan J."/>
            <person name="Larsson K.H."/>
            <person name="Matsuura K."/>
            <person name="Barry K."/>
            <person name="Labutti K."/>
            <person name="Kuo R."/>
            <person name="Ohm R.A."/>
            <person name="Bhattacharya S.S."/>
            <person name="Shirouzu T."/>
            <person name="Yoshinaga Y."/>
            <person name="Martin F.M."/>
            <person name="Grigoriev I.V."/>
            <person name="Hibbett D.S."/>
        </authorList>
    </citation>
    <scope>NUCLEOTIDE SEQUENCE [LARGE SCALE GENOMIC DNA]</scope>
    <source>
        <strain evidence="2 3">HHB12029</strain>
    </source>
</reference>
<protein>
    <submittedName>
        <fullName evidence="2">Uncharacterized protein</fullName>
    </submittedName>
</protein>
<evidence type="ECO:0000313" key="2">
    <source>
        <dbReference type="EMBL" id="KZW00607.1"/>
    </source>
</evidence>